<dbReference type="AlphaFoldDB" id="A0A284R4U3"/>
<feature type="transmembrane region" description="Helical" evidence="2">
    <location>
        <begin position="234"/>
        <end position="252"/>
    </location>
</feature>
<feature type="transmembrane region" description="Helical" evidence="2">
    <location>
        <begin position="285"/>
        <end position="314"/>
    </location>
</feature>
<gene>
    <name evidence="4" type="ORF">ARMOST_07093</name>
</gene>
<evidence type="ECO:0000313" key="5">
    <source>
        <dbReference type="Proteomes" id="UP000219338"/>
    </source>
</evidence>
<evidence type="ECO:0000259" key="3">
    <source>
        <dbReference type="Pfam" id="PF20153"/>
    </source>
</evidence>
<keyword evidence="2" id="KW-0472">Membrane</keyword>
<feature type="domain" description="DUF6535" evidence="3">
    <location>
        <begin position="138"/>
        <end position="314"/>
    </location>
</feature>
<feature type="region of interest" description="Disordered" evidence="1">
    <location>
        <begin position="1"/>
        <end position="97"/>
    </location>
</feature>
<keyword evidence="5" id="KW-1185">Reference proteome</keyword>
<feature type="transmembrane region" description="Helical" evidence="2">
    <location>
        <begin position="320"/>
        <end position="345"/>
    </location>
</feature>
<organism evidence="4 5">
    <name type="scientific">Armillaria ostoyae</name>
    <name type="common">Armillaria root rot fungus</name>
    <dbReference type="NCBI Taxonomy" id="47428"/>
    <lineage>
        <taxon>Eukaryota</taxon>
        <taxon>Fungi</taxon>
        <taxon>Dikarya</taxon>
        <taxon>Basidiomycota</taxon>
        <taxon>Agaricomycotina</taxon>
        <taxon>Agaricomycetes</taxon>
        <taxon>Agaricomycetidae</taxon>
        <taxon>Agaricales</taxon>
        <taxon>Marasmiineae</taxon>
        <taxon>Physalacriaceae</taxon>
        <taxon>Armillaria</taxon>
    </lineage>
</organism>
<dbReference type="EMBL" id="FUEG01000004">
    <property type="protein sequence ID" value="SJL03736.1"/>
    <property type="molecule type" value="Genomic_DNA"/>
</dbReference>
<dbReference type="InterPro" id="IPR045338">
    <property type="entry name" value="DUF6535"/>
</dbReference>
<proteinExistence type="predicted"/>
<dbReference type="Pfam" id="PF20153">
    <property type="entry name" value="DUF6535"/>
    <property type="match status" value="1"/>
</dbReference>
<protein>
    <recommendedName>
        <fullName evidence="3">DUF6535 domain-containing protein</fullName>
    </recommendedName>
</protein>
<evidence type="ECO:0000256" key="2">
    <source>
        <dbReference type="SAM" id="Phobius"/>
    </source>
</evidence>
<accession>A0A284R4U3</accession>
<evidence type="ECO:0000313" key="4">
    <source>
        <dbReference type="EMBL" id="SJL03736.1"/>
    </source>
</evidence>
<evidence type="ECO:0000256" key="1">
    <source>
        <dbReference type="SAM" id="MobiDB-lite"/>
    </source>
</evidence>
<reference evidence="5" key="1">
    <citation type="journal article" date="2017" name="Nat. Ecol. Evol.">
        <title>Genome expansion and lineage-specific genetic innovations in the forest pathogenic fungi Armillaria.</title>
        <authorList>
            <person name="Sipos G."/>
            <person name="Prasanna A.N."/>
            <person name="Walter M.C."/>
            <person name="O'Connor E."/>
            <person name="Balint B."/>
            <person name="Krizsan K."/>
            <person name="Kiss B."/>
            <person name="Hess J."/>
            <person name="Varga T."/>
            <person name="Slot J."/>
            <person name="Riley R."/>
            <person name="Boka B."/>
            <person name="Rigling D."/>
            <person name="Barry K."/>
            <person name="Lee J."/>
            <person name="Mihaltcheva S."/>
            <person name="LaButti K."/>
            <person name="Lipzen A."/>
            <person name="Waldron R."/>
            <person name="Moloney N.M."/>
            <person name="Sperisen C."/>
            <person name="Kredics L."/>
            <person name="Vagvoelgyi C."/>
            <person name="Patrignani A."/>
            <person name="Fitzpatrick D."/>
            <person name="Nagy I."/>
            <person name="Doyle S."/>
            <person name="Anderson J.B."/>
            <person name="Grigoriev I.V."/>
            <person name="Gueldener U."/>
            <person name="Muensterkoetter M."/>
            <person name="Nagy L.G."/>
        </authorList>
    </citation>
    <scope>NUCLEOTIDE SEQUENCE [LARGE SCALE GENOMIC DNA]</scope>
    <source>
        <strain evidence="5">C18/9</strain>
    </source>
</reference>
<feature type="transmembrane region" description="Helical" evidence="2">
    <location>
        <begin position="159"/>
        <end position="179"/>
    </location>
</feature>
<dbReference type="OrthoDB" id="3021811at2759"/>
<keyword evidence="2" id="KW-1133">Transmembrane helix</keyword>
<sequence>MPSIHVTESDNEDNHSRLSYNPENDGHPRTTCVSENQEHSVHTTQADSDDIHSSASEDSEDDHHSGASRIDSQPVDGQQPEVENLTSYSRRRRRKLRRKTMGIHRPEYVVKRSDPFDYEQKFPEDKRYEEMGPTARVWRTYLEECGPFDLEMVEGWRDALDVLLVFAGLFSAVVTTFVAQTSQSLQVDYGQMTASLLIEFIDVQHSAANGSLVNDIPRSDLTFRPSTSDSWVNGLWFTSLSLSLSTALFAVLTKQWIHQYMSVPSGTPRDRCRLRQFRYMGLQRWGVDLIIGLLPVLMSASLAVFLVGLVLFIIPLRVSIASVVGSVTFVAFAAYLITNFLPILYPSCPYKTPLSQYIFPLYAYITHNISFKWIKSGDDTQADESSPFPRIPLQQRVFPKPVASLPEPVALKDAEIAAVKRYADETDVHALSRLYSMSSNPSVQSIVMQSTSALPLISVMSLLRHIADFSSTCRFTLRNLLSDAYNGHPALEGKIDRVSRAFLRFPGEEDEAREWRCRACVPFHVMSRLRGFFSPDVYAQLLCLQHGSDHLEEIRELLTSNLLSNLSLNSIRLEPIVWARLLHKLVPFGPDDRDMTQMLFQHIPSSYWQADFVYPPLVFEWEEMKIFEKADSGAERLMPTVCNYLYPWVGESIIQGQLNVTDSIFNPECLDDYPSPQDPKLRFLLTMAGSRSIIVLPNAFCQAISNIETLGGYGRLFYMCHPSLPIVELSSHRHAILKLLYTLLSSDHFGKREVPVEHQHTALMFFLRMVKSTSPLPPFMARDWCTPDLAAEFVRIAFEDGAWAPIDAFDNPPDLVYELIDHLVLHFPLVVNEAFEYATAKRLFDRLVEKLHHSHKNPFNSHACVPAVLKMFITGLPCSKSKPEISQNFLGYLHEPDILFTVCVFLVGRNLSEILHNLASLCPNDPAWPVCLQRLREYTYPAWILDLHGIPSMLTELTTFLEGGGVGPFGSKVLPAAEHLAQVNDSPPVNFPKDPWRNAWRRIRGYITKDTTREDIALSGIGTV</sequence>
<name>A0A284R4U3_ARMOS</name>
<keyword evidence="2" id="KW-0812">Transmembrane</keyword>
<dbReference type="Proteomes" id="UP000219338">
    <property type="component" value="Unassembled WGS sequence"/>
</dbReference>